<dbReference type="STRING" id="246199.CUS_6731"/>
<gene>
    <name evidence="2" type="ORF">CUS_6731</name>
</gene>
<proteinExistence type="predicted"/>
<dbReference type="RefSeq" id="WP_002850046.1">
    <property type="nucleotide sequence ID" value="NZ_ADKM02000085.1"/>
</dbReference>
<dbReference type="EMBL" id="ADKM02000085">
    <property type="protein sequence ID" value="EGC02952.1"/>
    <property type="molecule type" value="Genomic_DNA"/>
</dbReference>
<dbReference type="Proteomes" id="UP000004259">
    <property type="component" value="Unassembled WGS sequence"/>
</dbReference>
<sequence length="72" mass="7834">MANKKKNKYGNPQKNIDALKEAEAAKLARQVDKALVEQRTPTDSKPMFMRIIVLAIVAVMILGVVIGAVVSV</sequence>
<dbReference type="AlphaFoldDB" id="E9SCX7"/>
<reference evidence="2 3" key="1">
    <citation type="submission" date="2011-02" db="EMBL/GenBank/DDBJ databases">
        <authorList>
            <person name="Nelson K.E."/>
            <person name="Sutton G."/>
            <person name="Torralba M."/>
            <person name="Durkin S."/>
            <person name="Harkins D."/>
            <person name="Montgomery R."/>
            <person name="Ziemer C."/>
            <person name="Klaassens E."/>
            <person name="Ocuiv P."/>
            <person name="Morrison M."/>
        </authorList>
    </citation>
    <scope>NUCLEOTIDE SEQUENCE [LARGE SCALE GENOMIC DNA]</scope>
    <source>
        <strain evidence="2 3">8</strain>
    </source>
</reference>
<evidence type="ECO:0000256" key="1">
    <source>
        <dbReference type="SAM" id="Phobius"/>
    </source>
</evidence>
<evidence type="ECO:0000313" key="3">
    <source>
        <dbReference type="Proteomes" id="UP000004259"/>
    </source>
</evidence>
<organism evidence="2 3">
    <name type="scientific">Ruminococcus albus 8</name>
    <dbReference type="NCBI Taxonomy" id="246199"/>
    <lineage>
        <taxon>Bacteria</taxon>
        <taxon>Bacillati</taxon>
        <taxon>Bacillota</taxon>
        <taxon>Clostridia</taxon>
        <taxon>Eubacteriales</taxon>
        <taxon>Oscillospiraceae</taxon>
        <taxon>Ruminococcus</taxon>
    </lineage>
</organism>
<keyword evidence="1" id="KW-0472">Membrane</keyword>
<keyword evidence="3" id="KW-1185">Reference proteome</keyword>
<accession>E9SCX7</accession>
<keyword evidence="1" id="KW-0812">Transmembrane</keyword>
<keyword evidence="1" id="KW-1133">Transmembrane helix</keyword>
<protein>
    <submittedName>
        <fullName evidence="2">Uncharacterized protein</fullName>
    </submittedName>
</protein>
<feature type="transmembrane region" description="Helical" evidence="1">
    <location>
        <begin position="48"/>
        <end position="70"/>
    </location>
</feature>
<evidence type="ECO:0000313" key="2">
    <source>
        <dbReference type="EMBL" id="EGC02952.1"/>
    </source>
</evidence>
<comment type="caution">
    <text evidence="2">The sequence shown here is derived from an EMBL/GenBank/DDBJ whole genome shotgun (WGS) entry which is preliminary data.</text>
</comment>
<name>E9SCX7_RUMAL</name>